<dbReference type="AlphaFoldDB" id="S9TLK4"/>
<keyword evidence="1" id="KW-1133">Transmembrane helix</keyword>
<organism evidence="2 3">
    <name type="scientific">Strigomonas culicis</name>
    <dbReference type="NCBI Taxonomy" id="28005"/>
    <lineage>
        <taxon>Eukaryota</taxon>
        <taxon>Discoba</taxon>
        <taxon>Euglenozoa</taxon>
        <taxon>Kinetoplastea</taxon>
        <taxon>Metakinetoplastina</taxon>
        <taxon>Trypanosomatida</taxon>
        <taxon>Trypanosomatidae</taxon>
        <taxon>Strigomonadinae</taxon>
        <taxon>Strigomonas</taxon>
    </lineage>
</organism>
<dbReference type="Proteomes" id="UP000015354">
    <property type="component" value="Unassembled WGS sequence"/>
</dbReference>
<keyword evidence="3" id="KW-1185">Reference proteome</keyword>
<keyword evidence="1" id="KW-0812">Transmembrane</keyword>
<comment type="caution">
    <text evidence="2">The sequence shown here is derived from an EMBL/GenBank/DDBJ whole genome shotgun (WGS) entry which is preliminary data.</text>
</comment>
<feature type="transmembrane region" description="Helical" evidence="1">
    <location>
        <begin position="6"/>
        <end position="25"/>
    </location>
</feature>
<dbReference type="EMBL" id="ATMH01010588">
    <property type="protein sequence ID" value="EPY17243.1"/>
    <property type="molecule type" value="Genomic_DNA"/>
</dbReference>
<evidence type="ECO:0000256" key="1">
    <source>
        <dbReference type="SAM" id="Phobius"/>
    </source>
</evidence>
<accession>S9TLK4</accession>
<proteinExistence type="predicted"/>
<keyword evidence="1" id="KW-0472">Membrane</keyword>
<evidence type="ECO:0000313" key="3">
    <source>
        <dbReference type="Proteomes" id="UP000015354"/>
    </source>
</evidence>
<name>S9TLK4_9TRYP</name>
<sequence>MQYFFFFFLKLFHFSNFFLLCEYYSTKKKKDKENRCLQLLLVHCESISLSLRWAPCSLVITIDVSFLSSFF</sequence>
<protein>
    <submittedName>
        <fullName evidence="2">Uncharacterized protein</fullName>
    </submittedName>
</protein>
<reference evidence="2 3" key="1">
    <citation type="journal article" date="2013" name="PLoS ONE">
        <title>Predicting the Proteins of Angomonas deanei, Strigomonas culicis and Their Respective Endosymbionts Reveals New Aspects of the Trypanosomatidae Family.</title>
        <authorList>
            <person name="Motta M.C."/>
            <person name="Martins A.C."/>
            <person name="de Souza S.S."/>
            <person name="Catta-Preta C.M."/>
            <person name="Silva R."/>
            <person name="Klein C.C."/>
            <person name="de Almeida L.G."/>
            <person name="de Lima Cunha O."/>
            <person name="Ciapina L.P."/>
            <person name="Brocchi M."/>
            <person name="Colabardini A.C."/>
            <person name="de Araujo Lima B."/>
            <person name="Machado C.R."/>
            <person name="de Almeida Soares C.M."/>
            <person name="Probst C.M."/>
            <person name="de Menezes C.B."/>
            <person name="Thompson C.E."/>
            <person name="Bartholomeu D.C."/>
            <person name="Gradia D.F."/>
            <person name="Pavoni D.P."/>
            <person name="Grisard E.C."/>
            <person name="Fantinatti-Garboggini F."/>
            <person name="Marchini F.K."/>
            <person name="Rodrigues-Luiz G.F."/>
            <person name="Wagner G."/>
            <person name="Goldman G.H."/>
            <person name="Fietto J.L."/>
            <person name="Elias M.C."/>
            <person name="Goldman M.H."/>
            <person name="Sagot M.F."/>
            <person name="Pereira M."/>
            <person name="Stoco P.H."/>
            <person name="de Mendonca-Neto R.P."/>
            <person name="Teixeira S.M."/>
            <person name="Maciel T.E."/>
            <person name="de Oliveira Mendes T.A."/>
            <person name="Urmenyi T.P."/>
            <person name="de Souza W."/>
            <person name="Schenkman S."/>
            <person name="de Vasconcelos A.T."/>
        </authorList>
    </citation>
    <scope>NUCLEOTIDE SEQUENCE [LARGE SCALE GENOMIC DNA]</scope>
</reference>
<evidence type="ECO:0000313" key="2">
    <source>
        <dbReference type="EMBL" id="EPY17243.1"/>
    </source>
</evidence>
<gene>
    <name evidence="2" type="ORF">STCU_10731</name>
</gene>